<feature type="transmembrane region" description="Helical" evidence="8">
    <location>
        <begin position="624"/>
        <end position="645"/>
    </location>
</feature>
<feature type="transmembrane region" description="Helical" evidence="8">
    <location>
        <begin position="489"/>
        <end position="508"/>
    </location>
</feature>
<keyword evidence="11" id="KW-1185">Reference proteome</keyword>
<dbReference type="PANTHER" id="PTHR24186:SF50">
    <property type="entry name" value="ANKYRIN REPEAT-CONTAINING PROTEIN ITN1-LIKE ISOFORM X1"/>
    <property type="match status" value="1"/>
</dbReference>
<comment type="caution">
    <text evidence="10">The sequence shown here is derived from an EMBL/GenBank/DDBJ whole genome shotgun (WGS) entry which is preliminary data.</text>
</comment>
<dbReference type="PROSITE" id="PS50088">
    <property type="entry name" value="ANK_REPEAT"/>
    <property type="match status" value="3"/>
</dbReference>
<gene>
    <name evidence="10" type="ORF">LUZ62_080536</name>
</gene>
<dbReference type="Pfam" id="PF12796">
    <property type="entry name" value="Ank_2"/>
    <property type="match status" value="3"/>
</dbReference>
<keyword evidence="4 8" id="KW-1133">Transmembrane helix</keyword>
<evidence type="ECO:0000313" key="11">
    <source>
        <dbReference type="Proteomes" id="UP001140206"/>
    </source>
</evidence>
<evidence type="ECO:0000256" key="8">
    <source>
        <dbReference type="SAM" id="Phobius"/>
    </source>
</evidence>
<evidence type="ECO:0000256" key="3">
    <source>
        <dbReference type="ARBA" id="ARBA00022737"/>
    </source>
</evidence>
<dbReference type="Proteomes" id="UP001140206">
    <property type="component" value="Chromosome 5"/>
</dbReference>
<dbReference type="Pfam" id="PF13962">
    <property type="entry name" value="PGG"/>
    <property type="match status" value="1"/>
</dbReference>
<keyword evidence="3" id="KW-0677">Repeat</keyword>
<comment type="subcellular location">
    <subcellularLocation>
        <location evidence="1">Membrane</location>
        <topology evidence="1">Multi-pass membrane protein</topology>
    </subcellularLocation>
</comment>
<evidence type="ECO:0000256" key="2">
    <source>
        <dbReference type="ARBA" id="ARBA00022692"/>
    </source>
</evidence>
<dbReference type="InterPro" id="IPR026961">
    <property type="entry name" value="PGG_dom"/>
</dbReference>
<feature type="repeat" description="ANK" evidence="7">
    <location>
        <begin position="393"/>
        <end position="410"/>
    </location>
</feature>
<feature type="transmembrane region" description="Helical" evidence="8">
    <location>
        <begin position="599"/>
        <end position="618"/>
    </location>
</feature>
<proteinExistence type="predicted"/>
<evidence type="ECO:0000256" key="4">
    <source>
        <dbReference type="ARBA" id="ARBA00022989"/>
    </source>
</evidence>
<keyword evidence="6 8" id="KW-0472">Membrane</keyword>
<name>A0AAV8BSI1_9POAL</name>
<dbReference type="SUPFAM" id="SSF48403">
    <property type="entry name" value="Ankyrin repeat"/>
    <property type="match status" value="1"/>
</dbReference>
<keyword evidence="5 7" id="KW-0040">ANK repeat</keyword>
<evidence type="ECO:0000256" key="5">
    <source>
        <dbReference type="ARBA" id="ARBA00023043"/>
    </source>
</evidence>
<dbReference type="InterPro" id="IPR002110">
    <property type="entry name" value="Ankyrin_rpt"/>
</dbReference>
<evidence type="ECO:0000256" key="6">
    <source>
        <dbReference type="ARBA" id="ARBA00023136"/>
    </source>
</evidence>
<evidence type="ECO:0000256" key="1">
    <source>
        <dbReference type="ARBA" id="ARBA00004141"/>
    </source>
</evidence>
<dbReference type="PROSITE" id="PS50297">
    <property type="entry name" value="ANK_REP_REGION"/>
    <property type="match status" value="3"/>
</dbReference>
<evidence type="ECO:0000313" key="10">
    <source>
        <dbReference type="EMBL" id="KAJ4746131.1"/>
    </source>
</evidence>
<feature type="transmembrane region" description="Helical" evidence="8">
    <location>
        <begin position="529"/>
        <end position="551"/>
    </location>
</feature>
<accession>A0AAV8BSI1</accession>
<feature type="repeat" description="ANK" evidence="7">
    <location>
        <begin position="169"/>
        <end position="201"/>
    </location>
</feature>
<dbReference type="EMBL" id="JAMFTS010000005">
    <property type="protein sequence ID" value="KAJ4746131.1"/>
    <property type="molecule type" value="Genomic_DNA"/>
</dbReference>
<dbReference type="InterPro" id="IPR036770">
    <property type="entry name" value="Ankyrin_rpt-contain_sf"/>
</dbReference>
<keyword evidence="2 8" id="KW-0812">Transmembrane</keyword>
<dbReference type="GO" id="GO:0005886">
    <property type="term" value="C:plasma membrane"/>
    <property type="evidence" value="ECO:0007669"/>
    <property type="project" value="TreeGrafter"/>
</dbReference>
<dbReference type="AlphaFoldDB" id="A0AAV8BSI1"/>
<reference evidence="10" key="1">
    <citation type="submission" date="2022-08" db="EMBL/GenBank/DDBJ databases">
        <authorList>
            <person name="Marques A."/>
        </authorList>
    </citation>
    <scope>NUCLEOTIDE SEQUENCE</scope>
    <source>
        <strain evidence="10">RhyPub2mFocal</strain>
        <tissue evidence="10">Leaves</tissue>
    </source>
</reference>
<feature type="repeat" description="ANK" evidence="7">
    <location>
        <begin position="277"/>
        <end position="309"/>
    </location>
</feature>
<evidence type="ECO:0000256" key="7">
    <source>
        <dbReference type="PROSITE-ProRule" id="PRU00023"/>
    </source>
</evidence>
<organism evidence="10 11">
    <name type="scientific">Rhynchospora pubera</name>
    <dbReference type="NCBI Taxonomy" id="906938"/>
    <lineage>
        <taxon>Eukaryota</taxon>
        <taxon>Viridiplantae</taxon>
        <taxon>Streptophyta</taxon>
        <taxon>Embryophyta</taxon>
        <taxon>Tracheophyta</taxon>
        <taxon>Spermatophyta</taxon>
        <taxon>Magnoliopsida</taxon>
        <taxon>Liliopsida</taxon>
        <taxon>Poales</taxon>
        <taxon>Cyperaceae</taxon>
        <taxon>Cyperoideae</taxon>
        <taxon>Rhynchosporeae</taxon>
        <taxon>Rhynchospora</taxon>
    </lineage>
</organism>
<feature type="domain" description="PGG" evidence="9">
    <location>
        <begin position="485"/>
        <end position="590"/>
    </location>
</feature>
<dbReference type="Gene3D" id="1.25.40.20">
    <property type="entry name" value="Ankyrin repeat-containing domain"/>
    <property type="match status" value="1"/>
</dbReference>
<feature type="transmembrane region" description="Helical" evidence="8">
    <location>
        <begin position="571"/>
        <end position="592"/>
    </location>
</feature>
<evidence type="ECO:0000259" key="9">
    <source>
        <dbReference type="Pfam" id="PF13962"/>
    </source>
</evidence>
<sequence length="659" mass="73131">MGSVADPKQIEDSILFPEIEPILAIEEAQTDKSSQRTPMCKELLKAAINGRENTLTQLLGLDVRGSPDSAHVTIHEASDNALNQAGNLQSTTHIGNTVLHILAGNGHAELAVKTYMKDRSLLEVCNNREETALHFSARYGHCSVISELINKAHELEHDLKDTLRKKNMHGETALHEAARHGHTATVQTLIREDPELAGQVNKNDKSPLYLATVEGHVAVVRLIVHHLRHREITSAYYSGPQRTALHAAVLRSKKGLYMVNELLQLKSATLAKERDIFGSTLLHYAASTGDVRITRRLLQHDASLAYCDDSLGLFPLHVAAYMGYVEIIVEMLKYNLDSWELLDHRGRNFLHVAAESPRTIISPLIFKAGIQRRFGHPKLWEVLSKASSARDREGNTPLHIAIRDGHIDGVPYFKLKEWIRMSSTSLAAASDSEIQVSKSPTDEKYKEKYQHYEALKEVGEAERFPRMWLRSYHEKRNPSESSGTLSTKVQTIALGSALIATVTFAAAFTPPGGFNSSDGTPVLGRKYAFMAFILADLVAFASSFGCTFYLILLGANARGHLLQKELKKTQYLFIIASIFTGLAFGLGLYVALAPGSKGFSIFVLVATLLAAAMVSRLVKRNALWRLGNVALSTISFFELVCLWFAEMLKKLIKEREVEM</sequence>
<dbReference type="PANTHER" id="PTHR24186">
    <property type="entry name" value="PROTEIN PHOSPHATASE 1 REGULATORY SUBUNIT"/>
    <property type="match status" value="1"/>
</dbReference>
<protein>
    <submittedName>
        <fullName evidence="10">Ankyrin repeat protein family-like protein</fullName>
    </submittedName>
</protein>
<dbReference type="SMART" id="SM00248">
    <property type="entry name" value="ANK"/>
    <property type="match status" value="8"/>
</dbReference>